<feature type="compositionally biased region" description="Basic and acidic residues" evidence="1">
    <location>
        <begin position="137"/>
        <end position="154"/>
    </location>
</feature>
<dbReference type="EMBL" id="CP086719">
    <property type="protein sequence ID" value="WOO84653.1"/>
    <property type="molecule type" value="Genomic_DNA"/>
</dbReference>
<gene>
    <name evidence="2" type="ORF">LOC62_06G008170</name>
</gene>
<dbReference type="RefSeq" id="XP_062630679.1">
    <property type="nucleotide sequence ID" value="XM_062774695.1"/>
</dbReference>
<proteinExistence type="predicted"/>
<dbReference type="GeneID" id="87811337"/>
<keyword evidence="3" id="KW-1185">Reference proteome</keyword>
<feature type="compositionally biased region" description="Acidic residues" evidence="1">
    <location>
        <begin position="155"/>
        <end position="167"/>
    </location>
</feature>
<evidence type="ECO:0000313" key="3">
    <source>
        <dbReference type="Proteomes" id="UP000827549"/>
    </source>
</evidence>
<accession>A0AAF0YJE3</accession>
<feature type="region of interest" description="Disordered" evidence="1">
    <location>
        <begin position="1"/>
        <end position="93"/>
    </location>
</feature>
<feature type="compositionally biased region" description="Low complexity" evidence="1">
    <location>
        <begin position="121"/>
        <end position="134"/>
    </location>
</feature>
<name>A0AAF0YJE3_9TREE</name>
<feature type="compositionally biased region" description="Basic and acidic residues" evidence="1">
    <location>
        <begin position="65"/>
        <end position="85"/>
    </location>
</feature>
<sequence>MPPRRRPSTSVLPSPASLGSQLPTPPRPRPKFRARDSSGQAQASSPEPSAAGARPPPPPPMAQRFGRDEDAEKRVGGGWNADEKPTGAGWTPDELEYLYRAVLRWKDLDARIMALVRAAADPDPAATPHTAPAAQSDTDRLGDDEWELDDHLATDFDDEGGTEDGETEGSGGAGR</sequence>
<dbReference type="AlphaFoldDB" id="A0AAF0YJE3"/>
<organism evidence="2 3">
    <name type="scientific">Vanrija pseudolonga</name>
    <dbReference type="NCBI Taxonomy" id="143232"/>
    <lineage>
        <taxon>Eukaryota</taxon>
        <taxon>Fungi</taxon>
        <taxon>Dikarya</taxon>
        <taxon>Basidiomycota</taxon>
        <taxon>Agaricomycotina</taxon>
        <taxon>Tremellomycetes</taxon>
        <taxon>Trichosporonales</taxon>
        <taxon>Trichosporonaceae</taxon>
        <taxon>Vanrija</taxon>
    </lineage>
</organism>
<dbReference type="Proteomes" id="UP000827549">
    <property type="component" value="Chromosome 6"/>
</dbReference>
<evidence type="ECO:0000256" key="1">
    <source>
        <dbReference type="SAM" id="MobiDB-lite"/>
    </source>
</evidence>
<feature type="compositionally biased region" description="Polar residues" evidence="1">
    <location>
        <begin position="8"/>
        <end position="22"/>
    </location>
</feature>
<feature type="region of interest" description="Disordered" evidence="1">
    <location>
        <begin position="121"/>
        <end position="175"/>
    </location>
</feature>
<feature type="compositionally biased region" description="Low complexity" evidence="1">
    <location>
        <begin position="37"/>
        <end position="53"/>
    </location>
</feature>
<protein>
    <submittedName>
        <fullName evidence="2">Uncharacterized protein</fullName>
    </submittedName>
</protein>
<reference evidence="2" key="1">
    <citation type="submission" date="2023-10" db="EMBL/GenBank/DDBJ databases">
        <authorList>
            <person name="Noh H."/>
        </authorList>
    </citation>
    <scope>NUCLEOTIDE SEQUENCE</scope>
    <source>
        <strain evidence="2">DUCC4014</strain>
    </source>
</reference>
<evidence type="ECO:0000313" key="2">
    <source>
        <dbReference type="EMBL" id="WOO84653.1"/>
    </source>
</evidence>